<accession>A0A942YV67</accession>
<reference evidence="1" key="1">
    <citation type="submission" date="2021-05" db="EMBL/GenBank/DDBJ databases">
        <title>Novel Bacillus species.</title>
        <authorList>
            <person name="Liu G."/>
        </authorList>
    </citation>
    <scope>NUCLEOTIDE SEQUENCE</scope>
    <source>
        <strain evidence="1">FJAT-49825</strain>
    </source>
</reference>
<gene>
    <name evidence="1" type="ORF">KHA99_01885</name>
</gene>
<evidence type="ECO:0000313" key="2">
    <source>
        <dbReference type="Proteomes" id="UP000679749"/>
    </source>
</evidence>
<dbReference type="Proteomes" id="UP000679749">
    <property type="component" value="Unassembled WGS sequence"/>
</dbReference>
<dbReference type="RefSeq" id="WP_213115737.1">
    <property type="nucleotide sequence ID" value="NZ_JAGYPF010000001.1"/>
</dbReference>
<organism evidence="1 2">
    <name type="scientific">Neobacillus rhizophilus</name>
    <dbReference type="NCBI Taxonomy" id="2833579"/>
    <lineage>
        <taxon>Bacteria</taxon>
        <taxon>Bacillati</taxon>
        <taxon>Bacillota</taxon>
        <taxon>Bacilli</taxon>
        <taxon>Bacillales</taxon>
        <taxon>Bacillaceae</taxon>
        <taxon>Neobacillus</taxon>
    </lineage>
</organism>
<proteinExistence type="predicted"/>
<dbReference type="EMBL" id="JAGYPF010000001">
    <property type="protein sequence ID" value="MBS4211201.1"/>
    <property type="molecule type" value="Genomic_DNA"/>
</dbReference>
<name>A0A942YV67_9BACI</name>
<dbReference type="AlphaFoldDB" id="A0A942YV67"/>
<dbReference type="Gene3D" id="1.10.8.200">
    <property type="entry name" value="Replisome organizer (g39p helicase loader/inhibitor protein)"/>
    <property type="match status" value="1"/>
</dbReference>
<evidence type="ECO:0008006" key="3">
    <source>
        <dbReference type="Google" id="ProtNLM"/>
    </source>
</evidence>
<protein>
    <recommendedName>
        <fullName evidence="3">Replicative helicase inhibitor G39P N-terminal domain-containing protein</fullName>
    </recommendedName>
</protein>
<sequence>MTKQEAFKLIVLIERVYPLFVAKNETVQQWFSVCAELDYKFVLGRIHEHIRISPYPPAIIDILSKELKSNNWMNEYLLKLS</sequence>
<evidence type="ECO:0000313" key="1">
    <source>
        <dbReference type="EMBL" id="MBS4211201.1"/>
    </source>
</evidence>
<comment type="caution">
    <text evidence="1">The sequence shown here is derived from an EMBL/GenBank/DDBJ whole genome shotgun (WGS) entry which is preliminary data.</text>
</comment>
<keyword evidence="2" id="KW-1185">Reference proteome</keyword>